<accession>A0ACD3A208</accession>
<reference evidence="1 2" key="1">
    <citation type="journal article" date="2019" name="Nat. Ecol. Evol.">
        <title>Megaphylogeny resolves global patterns of mushroom evolution.</title>
        <authorList>
            <person name="Varga T."/>
            <person name="Krizsan K."/>
            <person name="Foldi C."/>
            <person name="Dima B."/>
            <person name="Sanchez-Garcia M."/>
            <person name="Sanchez-Ramirez S."/>
            <person name="Szollosi G.J."/>
            <person name="Szarkandi J.G."/>
            <person name="Papp V."/>
            <person name="Albert L."/>
            <person name="Andreopoulos W."/>
            <person name="Angelini C."/>
            <person name="Antonin V."/>
            <person name="Barry K.W."/>
            <person name="Bougher N.L."/>
            <person name="Buchanan P."/>
            <person name="Buyck B."/>
            <person name="Bense V."/>
            <person name="Catcheside P."/>
            <person name="Chovatia M."/>
            <person name="Cooper J."/>
            <person name="Damon W."/>
            <person name="Desjardin D."/>
            <person name="Finy P."/>
            <person name="Geml J."/>
            <person name="Haridas S."/>
            <person name="Hughes K."/>
            <person name="Justo A."/>
            <person name="Karasinski D."/>
            <person name="Kautmanova I."/>
            <person name="Kiss B."/>
            <person name="Kocsube S."/>
            <person name="Kotiranta H."/>
            <person name="LaButti K.M."/>
            <person name="Lechner B.E."/>
            <person name="Liimatainen K."/>
            <person name="Lipzen A."/>
            <person name="Lukacs Z."/>
            <person name="Mihaltcheva S."/>
            <person name="Morgado L.N."/>
            <person name="Niskanen T."/>
            <person name="Noordeloos M.E."/>
            <person name="Ohm R.A."/>
            <person name="Ortiz-Santana B."/>
            <person name="Ovrebo C."/>
            <person name="Racz N."/>
            <person name="Riley R."/>
            <person name="Savchenko A."/>
            <person name="Shiryaev A."/>
            <person name="Soop K."/>
            <person name="Spirin V."/>
            <person name="Szebenyi C."/>
            <person name="Tomsovsky M."/>
            <person name="Tulloss R.E."/>
            <person name="Uehling J."/>
            <person name="Grigoriev I.V."/>
            <person name="Vagvolgyi C."/>
            <person name="Papp T."/>
            <person name="Martin F.M."/>
            <person name="Miettinen O."/>
            <person name="Hibbett D.S."/>
            <person name="Nagy L.G."/>
        </authorList>
    </citation>
    <scope>NUCLEOTIDE SEQUENCE [LARGE SCALE GENOMIC DNA]</scope>
    <source>
        <strain evidence="1 2">NL-1719</strain>
    </source>
</reference>
<protein>
    <submittedName>
        <fullName evidence="1">Uncharacterized protein</fullName>
    </submittedName>
</protein>
<dbReference type="Proteomes" id="UP000308600">
    <property type="component" value="Unassembled WGS sequence"/>
</dbReference>
<organism evidence="1 2">
    <name type="scientific">Pluteus cervinus</name>
    <dbReference type="NCBI Taxonomy" id="181527"/>
    <lineage>
        <taxon>Eukaryota</taxon>
        <taxon>Fungi</taxon>
        <taxon>Dikarya</taxon>
        <taxon>Basidiomycota</taxon>
        <taxon>Agaricomycotina</taxon>
        <taxon>Agaricomycetes</taxon>
        <taxon>Agaricomycetidae</taxon>
        <taxon>Agaricales</taxon>
        <taxon>Pluteineae</taxon>
        <taxon>Pluteaceae</taxon>
        <taxon>Pluteus</taxon>
    </lineage>
</organism>
<evidence type="ECO:0000313" key="2">
    <source>
        <dbReference type="Proteomes" id="UP000308600"/>
    </source>
</evidence>
<gene>
    <name evidence="1" type="ORF">BDN72DRAFT_873010</name>
</gene>
<sequence length="942" mass="107864">MEDEETRNLATAEASRKHHRTTIEEIDDEDSPGILPSYAKQDVYIQDFPKEKEAGKSSGSVKTSFEEYQDSQRSKGLEPWAPFKSEEDWEHFRWMVESGVSWGNIDRYLRLKKVRDSLDLPQKTGQSFRRLLDKLPKGPKFTCTPLEVTGNVEGLTLPDGTIQYLGETLELWHRDPVSCIRELISNPSFKEHLTYAPEKHFRNPDGTNREYDEMWTANWWWDTQVKLRNGSTIAAVTLASDKTQLSTFSGDKQAWPVYLSLGNIDKHIRRQPSSRASILIGYIPTSKLECFTPDRRSVEGQRLFHDCMRLLLKPLALVGRDGVDMTCADGQIRHVHPILAAYIADYIEQCLVACCRENSCPRCLVDPKKRGVEPTYTIWRDAHETIEILVDQSEGKKRQEFKEQNLRPINPFWSNLPYCDIFGCFTPDLLHQIHKGVFGDHLADWVAEHIGKSEVDQRFRAMTPHPTLRYFKKGVSTTTQWTGREYKEMEKVYLGAISGAADPKVIRTTRAIMDFTYYARFEVHTDESLSALDDAWVSLHRNKVVFETLGIRKHFNISKLHNIKHYVDSIRSRGTTDGYNTEASERLHIDYVKMGYRASNKRNYTVQMTSWLARREAVQRFASYLQWAVPGYHGGDEGDDEEGEGGEGGNIREDREDDNAGLEGKDKEEDDDELTTTDTSKGPIYSVARQAPVIPSIPTIENEYCAKDFGFYLERYLTKADIAFNPILHTTRFPVYKQFTIQHPSLQEATSEPGKDVVSAQLATPDGRTKHGGIKKGTPAKTSTVLVRTDAGRKRKRPVPTDGLSIARVRVIFRLPESIGMTPTPLAYVNWFRPLQGPGVDNAMYKVSLDKRAQYIHSGIVPITDIPQTCHLIPCFGPSVNDSWNPDSVLDQAASFYVNPYLRLRDFFLLRYQVWCSQRRESDLEEERELRRKRAKFAMTLE</sequence>
<name>A0ACD3A208_9AGAR</name>
<evidence type="ECO:0000313" key="1">
    <source>
        <dbReference type="EMBL" id="TFK59715.1"/>
    </source>
</evidence>
<dbReference type="EMBL" id="ML208910">
    <property type="protein sequence ID" value="TFK59715.1"/>
    <property type="molecule type" value="Genomic_DNA"/>
</dbReference>
<keyword evidence="2" id="KW-1185">Reference proteome</keyword>
<proteinExistence type="predicted"/>